<evidence type="ECO:0000313" key="7">
    <source>
        <dbReference type="Proteomes" id="UP000027075"/>
    </source>
</evidence>
<geneLocation type="plasmid" evidence="4 8">
    <name>pHME505</name>
</geneLocation>
<reference evidence="4 8" key="6">
    <citation type="submission" date="2019-04" db="EMBL/GenBank/DDBJ databases">
        <title>Methylomes of two halophilic Archaea, Haloarcula marismortui and Haloferax mediterranei.</title>
        <authorList>
            <person name="DasSarma S."/>
            <person name="DasSarma P."/>
            <person name="DasSarma S."/>
            <person name="Fomenkov A."/>
            <person name="Vincze T."/>
            <person name="Anton B.P."/>
            <person name="Roberts R.J."/>
        </authorList>
    </citation>
    <scope>NUCLEOTIDE SEQUENCE [LARGE SCALE GENOMIC DNA]</scope>
    <source>
        <strain evidence="4">ATCC 33500</strain>
        <strain evidence="8">ATCC 33500 / DSM 1411 / JCM 8866 / NBRC 14739 / NCIMB 2177 / R-4</strain>
        <plasmid evidence="4 8">pHME505</plasmid>
    </source>
</reference>
<geneLocation type="plasmid" evidence="1 5">
    <name>pHM500</name>
</geneLocation>
<gene>
    <name evidence="1" type="ordered locus">HFX_6132</name>
    <name evidence="2" type="ORF">BM92_17270</name>
    <name evidence="3" type="ORF">C439_18858</name>
    <name evidence="4" type="ORF">E6P09_17180</name>
</gene>
<evidence type="ECO:0000313" key="1">
    <source>
        <dbReference type="EMBL" id="AFK21257.1"/>
    </source>
</evidence>
<protein>
    <submittedName>
        <fullName evidence="4">DUF354 domain-containing protein</fullName>
    </submittedName>
</protein>
<dbReference type="EMBL" id="CP039140">
    <property type="protein sequence ID" value="QCQ77040.1"/>
    <property type="molecule type" value="Genomic_DNA"/>
</dbReference>
<reference evidence="1" key="1">
    <citation type="journal article" date="2012" name="Appl. Environ. Microbiol.">
        <title>Identification of the haloarchaeal phasin (PhaP) that functions in polyhydroxyalkanoate accumulation and granule formation in Haloferax mediterranei.</title>
        <authorList>
            <person name="Cai S."/>
            <person name="Cai L."/>
            <person name="Liu H."/>
            <person name="Liu X."/>
            <person name="Han J."/>
            <person name="Zhou J."/>
            <person name="Xiang H."/>
        </authorList>
    </citation>
    <scope>NUCLEOTIDE SEQUENCE</scope>
    <source>
        <strain evidence="1">CGMCC 1.2087</strain>
    </source>
</reference>
<dbReference type="HOGENOM" id="CLU_064233_0_0_2"/>
<evidence type="ECO:0000313" key="3">
    <source>
        <dbReference type="EMBL" id="ELZ97412.1"/>
    </source>
</evidence>
<dbReference type="KEGG" id="hme:HFX_6132"/>
<dbReference type="GeneID" id="40158187"/>
<organism evidence="1 5">
    <name type="scientific">Haloferax mediterranei (strain ATCC 33500 / DSM 1411 / JCM 8866 / NBRC 14739 / NCIMB 2177 / R-4)</name>
    <name type="common">Halobacterium mediterranei</name>
    <dbReference type="NCBI Taxonomy" id="523841"/>
    <lineage>
        <taxon>Archaea</taxon>
        <taxon>Methanobacteriati</taxon>
        <taxon>Methanobacteriota</taxon>
        <taxon>Stenosarchaea group</taxon>
        <taxon>Halobacteria</taxon>
        <taxon>Halobacteriales</taxon>
        <taxon>Haloferacaceae</taxon>
        <taxon>Haloferax</taxon>
    </lineage>
</organism>
<accession>I3RAJ7</accession>
<dbReference type="OrthoDB" id="185087at2157"/>
<dbReference type="EMBL" id="CP007554">
    <property type="protein sequence ID" value="AHZ24645.1"/>
    <property type="molecule type" value="Genomic_DNA"/>
</dbReference>
<dbReference type="PANTHER" id="PTHR39662">
    <property type="entry name" value="DUF354 DOMAIN-CONTAINING PROTEIN-RELATED"/>
    <property type="match status" value="1"/>
</dbReference>
<sequence>MDILITIQHPAHVHFFKHAIDEFEARGHEVHVRALDKDVALALLDEYGIEYEVLGSRGGSLPRVALSTLAIEYRLYREAKEIQPDVMAAIGGFEASHVAQLVGAKCVVFTDTEHATLSNALTFPFADEVATPGCYHDDAGPNHYRYPSYHELAYLHPDRFDPDPSTLDDLPVDADDTYAVLRLVSWGAAHDVGDAGLDRLTELVGRLEDAGATVLVSAEDDALPPELDGYDIDIDPHLIHHVLAYADLFVGESGTMASESAVLGTPTVYVHSAAPGLMRDLASFDLLYGYHGENRNKHAVKRAVDILRLSDIDWDERRRALLNQKVDATDIIVQRVLEAGT</sequence>
<dbReference type="EMBL" id="AOLO01000015">
    <property type="protein sequence ID" value="ELZ97412.1"/>
    <property type="molecule type" value="Genomic_DNA"/>
</dbReference>
<keyword evidence="6" id="KW-1185">Reference proteome</keyword>
<reference evidence="1" key="5">
    <citation type="submission" date="2014-05" db="EMBL/GenBank/DDBJ databases">
        <authorList>
            <person name="Wang L."/>
            <person name="Yang H."/>
            <person name="Xiang H."/>
        </authorList>
    </citation>
    <scope>NUCLEOTIDE SEQUENCE</scope>
    <source>
        <strain evidence="1">CGMCC 1.2087</strain>
        <plasmid evidence="1">pHM500</plasmid>
    </source>
</reference>
<keyword evidence="1" id="KW-0614">Plasmid</keyword>
<dbReference type="InterPro" id="IPR007152">
    <property type="entry name" value="DUF354"/>
</dbReference>
<dbReference type="SUPFAM" id="SSF53756">
    <property type="entry name" value="UDP-Glycosyltransferase/glycogen phosphorylase"/>
    <property type="match status" value="1"/>
</dbReference>
<evidence type="ECO:0000313" key="6">
    <source>
        <dbReference type="Proteomes" id="UP000011603"/>
    </source>
</evidence>
<dbReference type="RefSeq" id="WP_004060990.1">
    <property type="nucleotide sequence ID" value="NC_017944.1"/>
</dbReference>
<dbReference type="Proteomes" id="UP000006469">
    <property type="component" value="Plasmid pHM500"/>
</dbReference>
<dbReference type="Proteomes" id="UP000027075">
    <property type="component" value="Plasmid HMPLAS1"/>
</dbReference>
<evidence type="ECO:0000313" key="2">
    <source>
        <dbReference type="EMBL" id="AHZ24645.1"/>
    </source>
</evidence>
<name>I3RAJ7_HALMT</name>
<reference evidence="3 6" key="3">
    <citation type="journal article" date="2014" name="PLoS Genet.">
        <title>Phylogenetically driven sequencing of extremely halophilic archaea reveals strategies for static and dynamic osmo-response.</title>
        <authorList>
            <person name="Becker E.A."/>
            <person name="Seitzer P.M."/>
            <person name="Tritt A."/>
            <person name="Larsen D."/>
            <person name="Krusor M."/>
            <person name="Yao A.I."/>
            <person name="Wu D."/>
            <person name="Madern D."/>
            <person name="Eisen J.A."/>
            <person name="Darling A.E."/>
            <person name="Facciotti M.T."/>
        </authorList>
    </citation>
    <scope>NUCLEOTIDE SEQUENCE [LARGE SCALE GENOMIC DNA]</scope>
    <source>
        <strain evidence="3">ATCC 33500</strain>
        <strain evidence="6">ATCC 33500 / DSM 1411 / JCM 8866 / NBRC 14739 / NCIMB 2177 / R-4</strain>
    </source>
</reference>
<dbReference type="AlphaFoldDB" id="I3RAJ7"/>
<evidence type="ECO:0000313" key="5">
    <source>
        <dbReference type="Proteomes" id="UP000006469"/>
    </source>
</evidence>
<dbReference type="PIRSF" id="PIRSF005357">
    <property type="entry name" value="UCP005357"/>
    <property type="match status" value="1"/>
</dbReference>
<dbReference type="PANTHER" id="PTHR39662:SF1">
    <property type="entry name" value="DUF354 DOMAIN-CONTAINING PROTEIN"/>
    <property type="match status" value="1"/>
</dbReference>
<dbReference type="EMBL" id="CP001871">
    <property type="protein sequence ID" value="AFK21257.1"/>
    <property type="molecule type" value="Genomic_DNA"/>
</dbReference>
<geneLocation type="plasmid" evidence="2 7">
    <name>HMPLAS1</name>
</geneLocation>
<dbReference type="PATRIC" id="fig|523841.21.peg.3785"/>
<dbReference type="Pfam" id="PF04007">
    <property type="entry name" value="DUF354"/>
    <property type="match status" value="1"/>
</dbReference>
<dbReference type="Proteomes" id="UP000011603">
    <property type="component" value="Unassembled WGS sequence"/>
</dbReference>
<evidence type="ECO:0000313" key="8">
    <source>
        <dbReference type="Proteomes" id="UP000299011"/>
    </source>
</evidence>
<proteinExistence type="predicted"/>
<evidence type="ECO:0000313" key="4">
    <source>
        <dbReference type="EMBL" id="QCQ77040.1"/>
    </source>
</evidence>
<dbReference type="Proteomes" id="UP000299011">
    <property type="component" value="Plasmid pHME505"/>
</dbReference>
<reference evidence="2 7" key="4">
    <citation type="submission" date="2014-04" db="EMBL/GenBank/DDBJ databases">
        <title>Transcriptional profiles of Haloferax mediterranei on the basis of nitrogen availability.</title>
        <authorList>
            <person name="Bautista V."/>
        </authorList>
    </citation>
    <scope>NUCLEOTIDE SEQUENCE [LARGE SCALE GENOMIC DNA]</scope>
    <source>
        <strain evidence="2">ATCC 33500</strain>
        <strain evidence="7">ATCC 33500 / DSM 1411 / JCM 8866 / NBRC 14739 / NCIMB 2177 / R-4</strain>
        <plasmid evidence="2">HMPLAS1</plasmid>
        <plasmid evidence="7">Plasmid HMPLAS1</plasmid>
    </source>
</reference>
<reference evidence="1 5" key="2">
    <citation type="journal article" date="2012" name="J. Bacteriol.">
        <title>Complete genome sequence of the metabolically versatile halophilic archaeon Haloferax mediterranei, a poly(3-hydroxybutyrate-co-3-hydroxyvalerate) producer.</title>
        <authorList>
            <person name="Han J."/>
            <person name="Zhang F."/>
            <person name="Hou J."/>
            <person name="Liu X."/>
            <person name="Li M."/>
            <person name="Liu H."/>
            <person name="Cai L."/>
            <person name="Zhang B."/>
            <person name="Chen Y."/>
            <person name="Zhou J."/>
            <person name="Hu S."/>
            <person name="Xiang H."/>
        </authorList>
    </citation>
    <scope>NUCLEOTIDE SEQUENCE [LARGE SCALE GENOMIC DNA]</scope>
    <source>
        <strain evidence="5">ATCC 33500 / DSM 1411 / JCM 8866 / NBRC 14739 / NCIMB 2177 / R-4</strain>
        <strain evidence="1">CGMCC 1.2087</strain>
        <plasmid evidence="5">pHM500</plasmid>
    </source>
</reference>